<dbReference type="InterPro" id="IPR011990">
    <property type="entry name" value="TPR-like_helical_dom_sf"/>
</dbReference>
<dbReference type="SUPFAM" id="SSF48452">
    <property type="entry name" value="TPR-like"/>
    <property type="match status" value="2"/>
</dbReference>
<comment type="caution">
    <text evidence="3">The sequence shown here is derived from an EMBL/GenBank/DDBJ whole genome shotgun (WGS) entry which is preliminary data.</text>
</comment>
<dbReference type="Pfam" id="PF25000">
    <property type="entry name" value="DUF7779"/>
    <property type="match status" value="1"/>
</dbReference>
<dbReference type="PANTHER" id="PTHR46082:SF6">
    <property type="entry name" value="AAA+ ATPASE DOMAIN-CONTAINING PROTEIN-RELATED"/>
    <property type="match status" value="1"/>
</dbReference>
<feature type="domain" description="DUF7779" evidence="2">
    <location>
        <begin position="621"/>
        <end position="702"/>
    </location>
</feature>
<evidence type="ECO:0000313" key="4">
    <source>
        <dbReference type="Proteomes" id="UP001610446"/>
    </source>
</evidence>
<feature type="domain" description="Nucleoside phosphorylase" evidence="1">
    <location>
        <begin position="21"/>
        <end position="285"/>
    </location>
</feature>
<evidence type="ECO:0000313" key="3">
    <source>
        <dbReference type="EMBL" id="KAL2832259.1"/>
    </source>
</evidence>
<dbReference type="SUPFAM" id="SSF53167">
    <property type="entry name" value="Purine and uridine phosphorylases"/>
    <property type="match status" value="1"/>
</dbReference>
<dbReference type="Gene3D" id="1.25.40.10">
    <property type="entry name" value="Tetratricopeptide repeat domain"/>
    <property type="match status" value="2"/>
</dbReference>
<proteinExistence type="predicted"/>
<dbReference type="Pfam" id="PF13374">
    <property type="entry name" value="TPR_10"/>
    <property type="match status" value="4"/>
</dbReference>
<dbReference type="InterPro" id="IPR000845">
    <property type="entry name" value="Nucleoside_phosphorylase_d"/>
</dbReference>
<evidence type="ECO:0000259" key="2">
    <source>
        <dbReference type="Pfam" id="PF25000"/>
    </source>
</evidence>
<dbReference type="InterPro" id="IPR027417">
    <property type="entry name" value="P-loop_NTPase"/>
</dbReference>
<evidence type="ECO:0000259" key="1">
    <source>
        <dbReference type="Pfam" id="PF01048"/>
    </source>
</evidence>
<dbReference type="Gene3D" id="3.40.50.300">
    <property type="entry name" value="P-loop containing nucleotide triphosphate hydrolases"/>
    <property type="match status" value="1"/>
</dbReference>
<name>A0ABR4IY70_9EURO</name>
<dbReference type="Proteomes" id="UP001610446">
    <property type="component" value="Unassembled WGS sequence"/>
</dbReference>
<dbReference type="InterPro" id="IPR053137">
    <property type="entry name" value="NLR-like"/>
</dbReference>
<dbReference type="InterPro" id="IPR035994">
    <property type="entry name" value="Nucleoside_phosphorylase_sf"/>
</dbReference>
<dbReference type="EMBL" id="JBFXLU010000266">
    <property type="protein sequence ID" value="KAL2832259.1"/>
    <property type="molecule type" value="Genomic_DNA"/>
</dbReference>
<dbReference type="Pfam" id="PF01048">
    <property type="entry name" value="PNP_UDP_1"/>
    <property type="match status" value="1"/>
</dbReference>
<keyword evidence="4" id="KW-1185">Reference proteome</keyword>
<dbReference type="SUPFAM" id="SSF52540">
    <property type="entry name" value="P-loop containing nucleoside triphosphate hydrolases"/>
    <property type="match status" value="1"/>
</dbReference>
<reference evidence="3 4" key="1">
    <citation type="submission" date="2024-07" db="EMBL/GenBank/DDBJ databases">
        <title>Section-level genome sequencing and comparative genomics of Aspergillus sections Usti and Cavernicolus.</title>
        <authorList>
            <consortium name="Lawrence Berkeley National Laboratory"/>
            <person name="Nybo J.L."/>
            <person name="Vesth T.C."/>
            <person name="Theobald S."/>
            <person name="Frisvad J.C."/>
            <person name="Larsen T.O."/>
            <person name="Kjaerboelling I."/>
            <person name="Rothschild-Mancinelli K."/>
            <person name="Lyhne E.K."/>
            <person name="Kogle M.E."/>
            <person name="Barry K."/>
            <person name="Clum A."/>
            <person name="Na H."/>
            <person name="Ledsgaard L."/>
            <person name="Lin J."/>
            <person name="Lipzen A."/>
            <person name="Kuo A."/>
            <person name="Riley R."/>
            <person name="Mondo S."/>
            <person name="Labutti K."/>
            <person name="Haridas S."/>
            <person name="Pangalinan J."/>
            <person name="Salamov A.A."/>
            <person name="Simmons B.A."/>
            <person name="Magnuson J.K."/>
            <person name="Chen J."/>
            <person name="Drula E."/>
            <person name="Henrissat B."/>
            <person name="Wiebenga A."/>
            <person name="Lubbers R.J."/>
            <person name="Gomes A.C."/>
            <person name="Makela M.R."/>
            <person name="Stajich J."/>
            <person name="Grigoriev I.V."/>
            <person name="Mortensen U.H."/>
            <person name="De Vries R.P."/>
            <person name="Baker S.E."/>
            <person name="Andersen M.R."/>
        </authorList>
    </citation>
    <scope>NUCLEOTIDE SEQUENCE [LARGE SCALE GENOMIC DNA]</scope>
    <source>
        <strain evidence="3 4">CBS 123904</strain>
    </source>
</reference>
<protein>
    <recommendedName>
        <fullName evidence="5">Nucleoside phosphorylase domain-containing protein</fullName>
    </recommendedName>
</protein>
<dbReference type="Pfam" id="PF13424">
    <property type="entry name" value="TPR_12"/>
    <property type="match status" value="2"/>
</dbReference>
<dbReference type="Gene3D" id="3.40.50.1580">
    <property type="entry name" value="Nucleoside phosphorylase domain"/>
    <property type="match status" value="1"/>
</dbReference>
<dbReference type="InterPro" id="IPR056681">
    <property type="entry name" value="DUF7779"/>
</dbReference>
<gene>
    <name evidence="3" type="ORF">BJY01DRAFT_102598</name>
</gene>
<evidence type="ECO:0008006" key="5">
    <source>
        <dbReference type="Google" id="ProtNLM"/>
    </source>
</evidence>
<accession>A0ABR4IY70</accession>
<dbReference type="PANTHER" id="PTHR46082">
    <property type="entry name" value="ATP/GTP-BINDING PROTEIN-RELATED"/>
    <property type="match status" value="1"/>
</dbReference>
<sequence>MPTPQTGDRPRRPATRSGFEIVVICALTLEADAIEAALDVIWDDDDDDDAGPPLLKAPNDPNTYYTGAIGCHNIVLAHMPGMGKVSAALVATNCRLSFPNIRLALVVGVCGVVPYAPGGGEEILLGDVIISTGVVQHDIGRRLPDGFHRKDTLLDTLGRPNIEIRGLLAKMQGIRGRRQLGAALSTCLDDLQTEPLLSARYPGADYDVLFEETGIPVQRKRRTSTDRPTVHFGLVASGDTVFKCGADRDRLAATEGVIAFEMESAGVWDVFPCVVIKGACDYADSHKSKIWQRYAAATAAACMKAFLGQWRPAVPAGLNPVHPTGPFFIVPYPKNKAFVGRHSLLDKLRETVLVSSPPRLAIFGLGGIGKTQIAIEYAYWIQENCPDTSVFWVSGGTEERFRDGYARIAEECHIPGIQHPEADLLHLVQTWLERNHPRRWLMILDGADDAQMLYPSHGNLTTLDAPCHDDGGGGHGLATYLPESPLGSLLVTTRNKQVAVLLTNNQSILEVGRMKETEARQLLRTTLDGLEQEDETAAKATDNQQGSTLAARLEYLPLALVQAAAYIQMNSMSVDRYLELLDSSDDSLVELLNKNFDAVGRDPDTPHAVAATWILSFQKIELQSPLAGELLSLLCFFDRQAIPMEFVYHHCQQQQQHRGYRGAIQVEEALGLLKAFSFIAAEKDPDRIAIHRLVQLVTRRWLAHRGTAARFAQLALQTVSNLYPYGSYETRVLCSAYLPHAFAVLRFVEEGYAPSNPPRSGIGPWLVERFTVATASIASLSIRLPSFISQGLEKTLGQTWAVVPRQWLDESSTAQSTLCHNVAGFCLYQGRFEDAEALQLKAVRLRRERLGEESPFTLDSKSNLASTYARQGRWGEAAALLTQLIAVEQRVLGAEDLSTLTSMANLASAYWHLGQWSMAEELNMQVVGVRKRVLGEEHPETLIDLANLASIYWDQGRCGEAEALEVQVMERRRRILGEEHPSTLTSMANLASTYSSQGRYEGAEALEVRVVEIRKKVLGAEHPDTLTSMANLASTYSDQERWKEAEELEAQVLDTRKKTLGDRHPSTLTSMANLASTYWEQGWWEAAEQLEKYVVKTRKLVLGKIHPDTLTSMANLSQTWRSQGRFEEATDLMRECFVLREQRLGADHADTKSCLANLSDWQEDSNGAAQDLTDS</sequence>
<organism evidence="3 4">
    <name type="scientific">Aspergillus pseudoustus</name>
    <dbReference type="NCBI Taxonomy" id="1810923"/>
    <lineage>
        <taxon>Eukaryota</taxon>
        <taxon>Fungi</taxon>
        <taxon>Dikarya</taxon>
        <taxon>Ascomycota</taxon>
        <taxon>Pezizomycotina</taxon>
        <taxon>Eurotiomycetes</taxon>
        <taxon>Eurotiomycetidae</taxon>
        <taxon>Eurotiales</taxon>
        <taxon>Aspergillaceae</taxon>
        <taxon>Aspergillus</taxon>
        <taxon>Aspergillus subgen. Nidulantes</taxon>
    </lineage>
</organism>